<comment type="caution">
    <text evidence="2">The sequence shown here is derived from an EMBL/GenBank/DDBJ whole genome shotgun (WGS) entry which is preliminary data.</text>
</comment>
<dbReference type="PANTHER" id="PTHR37539">
    <property type="entry name" value="SECRETED PROTEIN-RELATED"/>
    <property type="match status" value="1"/>
</dbReference>
<name>A0ABX1DZV3_9PROT</name>
<dbReference type="EMBL" id="JAAVNE010000006">
    <property type="protein sequence ID" value="NKC30406.1"/>
    <property type="molecule type" value="Genomic_DNA"/>
</dbReference>
<keyword evidence="3" id="KW-1185">Reference proteome</keyword>
<protein>
    <submittedName>
        <fullName evidence="2">DUF2236 domain-containing protein</fullName>
    </submittedName>
</protein>
<accession>A0ABX1DZV3</accession>
<dbReference type="Pfam" id="PF09995">
    <property type="entry name" value="MPAB_Lcp_cat"/>
    <property type="match status" value="1"/>
</dbReference>
<proteinExistence type="predicted"/>
<evidence type="ECO:0000313" key="2">
    <source>
        <dbReference type="EMBL" id="NKC30406.1"/>
    </source>
</evidence>
<gene>
    <name evidence="2" type="ORF">HEQ75_05995</name>
</gene>
<organism evidence="2 3">
    <name type="scientific">Falsiroseomonas selenitidurans</name>
    <dbReference type="NCBI Taxonomy" id="2716335"/>
    <lineage>
        <taxon>Bacteria</taxon>
        <taxon>Pseudomonadati</taxon>
        <taxon>Pseudomonadota</taxon>
        <taxon>Alphaproteobacteria</taxon>
        <taxon>Acetobacterales</taxon>
        <taxon>Roseomonadaceae</taxon>
        <taxon>Falsiroseomonas</taxon>
    </lineage>
</organism>
<evidence type="ECO:0000313" key="3">
    <source>
        <dbReference type="Proteomes" id="UP000787635"/>
    </source>
</evidence>
<reference evidence="2 3" key="1">
    <citation type="submission" date="2020-03" db="EMBL/GenBank/DDBJ databases">
        <title>Roseomonas selenitidurans sp. nov. isolated from urban soil.</title>
        <authorList>
            <person name="Liu H."/>
        </authorList>
    </citation>
    <scope>NUCLEOTIDE SEQUENCE [LARGE SCALE GENOMIC DNA]</scope>
    <source>
        <strain evidence="2 3">BU-1</strain>
    </source>
</reference>
<dbReference type="PANTHER" id="PTHR37539:SF1">
    <property type="entry name" value="ER-BOUND OXYGENASE MPAB_MPAB'_RUBBER OXYGENASE CATALYTIC DOMAIN-CONTAINING PROTEIN"/>
    <property type="match status" value="1"/>
</dbReference>
<dbReference type="RefSeq" id="WP_168028163.1">
    <property type="nucleotide sequence ID" value="NZ_JAAVNE010000006.1"/>
</dbReference>
<feature type="domain" description="ER-bound oxygenase mpaB/mpaB'/Rubber oxygenase catalytic" evidence="1">
    <location>
        <begin position="99"/>
        <end position="329"/>
    </location>
</feature>
<evidence type="ECO:0000259" key="1">
    <source>
        <dbReference type="Pfam" id="PF09995"/>
    </source>
</evidence>
<sequence length="392" mass="43719">MDGPSAYHDGHALARRIDPEMADRYLRHTLIGDPQADAAWKAMKGHPAAKQNEWIRLAIEEGPAAIPDAPQALRDLIAEAEIVPPWFDSKATLPACRAFHRDSGMIIVAFVGAVLIEGFATLVSKSFSITGRLVDQGLRRLKQNNRHLVEVFLPGGLDRHGEGWKLSVRIRLMHAKVRSLLAVSPEWDTEAWGTPLSSAHLAAAVAGFSARLMHRAEQVGVTMSQEEQQSFMLVWRYTGRLMGLHPDWDPELETMQKALHMIRIGAMCEPPPSMEAIIVANGLINSAPIVSNVTEPAKRRAMARRIYGISRELIGDELADQLKYPPAGRFGALAVLRWTNRAERLLNRVFPALGRRHRMGQFQQMMALSYYADGGLSYRMPAHVHAERDRSD</sequence>
<dbReference type="Proteomes" id="UP000787635">
    <property type="component" value="Unassembled WGS sequence"/>
</dbReference>
<dbReference type="InterPro" id="IPR018713">
    <property type="entry name" value="MPAB/Lcp_cat_dom"/>
</dbReference>
<dbReference type="InterPro" id="IPR037473">
    <property type="entry name" value="Lcp-like"/>
</dbReference>